<dbReference type="OrthoDB" id="6258734at2759"/>
<feature type="region of interest" description="Disordered" evidence="1">
    <location>
        <begin position="212"/>
        <end position="239"/>
    </location>
</feature>
<name>A0A8E0VIJ4_9TREM</name>
<feature type="region of interest" description="Disordered" evidence="1">
    <location>
        <begin position="252"/>
        <end position="296"/>
    </location>
</feature>
<evidence type="ECO:0000313" key="3">
    <source>
        <dbReference type="Proteomes" id="UP000728185"/>
    </source>
</evidence>
<feature type="region of interest" description="Disordered" evidence="1">
    <location>
        <begin position="110"/>
        <end position="137"/>
    </location>
</feature>
<keyword evidence="3" id="KW-1185">Reference proteome</keyword>
<comment type="caution">
    <text evidence="2">The sequence shown here is derived from an EMBL/GenBank/DDBJ whole genome shotgun (WGS) entry which is preliminary data.</text>
</comment>
<dbReference type="AlphaFoldDB" id="A0A8E0VIJ4"/>
<accession>A0A8E0VIJ4</accession>
<sequence>MTQSEDSLWTANFGLWNNPVADSGLGDIWNGSTQTPAGSVVPNFQKINGLSMFLNSYNDEQIASLIGKDPEKPADGVKLPDAVDILTSWNPMNSIFQDVEKNSIWSPSDLYTTEDKNPSLSTSSLPWSSAPQDANRDIAESSTANEAWELPQNAIFFGIPELDQPEPWKFEQSLGNADAVQALPTAGNFAPFNSNCAAPTVITEAPVDCGPNVTGRSDSTTSESNSVKNNTSSEDSAKTAFSTEQLCDHLINSNEGWGKRPVDQSTPWDVSDIARPGLDQVGRSGITTPTPGSCSTSAVVGNFRGSSQIQRHESNVWTSEPPTGTGIWEMHYENNGARSSMWPVVTSSSNVPATQSTQPSSLMLMNNMRTAPQNGSLFQRPATYRNWDANDSKSFVCRDIQSN</sequence>
<feature type="compositionally biased region" description="Low complexity" evidence="1">
    <location>
        <begin position="118"/>
        <end position="129"/>
    </location>
</feature>
<evidence type="ECO:0000256" key="1">
    <source>
        <dbReference type="SAM" id="MobiDB-lite"/>
    </source>
</evidence>
<feature type="compositionally biased region" description="Polar residues" evidence="1">
    <location>
        <begin position="285"/>
        <end position="296"/>
    </location>
</feature>
<reference evidence="2" key="1">
    <citation type="submission" date="2019-05" db="EMBL/GenBank/DDBJ databases">
        <title>Annotation for the trematode Fasciolopsis buski.</title>
        <authorList>
            <person name="Choi Y.-J."/>
        </authorList>
    </citation>
    <scope>NUCLEOTIDE SEQUENCE</scope>
    <source>
        <strain evidence="2">HT</strain>
        <tissue evidence="2">Whole worm</tissue>
    </source>
</reference>
<organism evidence="2 3">
    <name type="scientific">Fasciolopsis buskii</name>
    <dbReference type="NCBI Taxonomy" id="27845"/>
    <lineage>
        <taxon>Eukaryota</taxon>
        <taxon>Metazoa</taxon>
        <taxon>Spiralia</taxon>
        <taxon>Lophotrochozoa</taxon>
        <taxon>Platyhelminthes</taxon>
        <taxon>Trematoda</taxon>
        <taxon>Digenea</taxon>
        <taxon>Plagiorchiida</taxon>
        <taxon>Echinostomata</taxon>
        <taxon>Echinostomatoidea</taxon>
        <taxon>Fasciolidae</taxon>
        <taxon>Fasciolopsis</taxon>
    </lineage>
</organism>
<proteinExistence type="predicted"/>
<dbReference type="Proteomes" id="UP000728185">
    <property type="component" value="Unassembled WGS sequence"/>
</dbReference>
<feature type="compositionally biased region" description="Polar residues" evidence="1">
    <location>
        <begin position="214"/>
        <end position="239"/>
    </location>
</feature>
<dbReference type="EMBL" id="LUCM01008862">
    <property type="protein sequence ID" value="KAA0187807.1"/>
    <property type="molecule type" value="Genomic_DNA"/>
</dbReference>
<protein>
    <submittedName>
        <fullName evidence="2">Uncharacterized protein</fullName>
    </submittedName>
</protein>
<evidence type="ECO:0000313" key="2">
    <source>
        <dbReference type="EMBL" id="KAA0187807.1"/>
    </source>
</evidence>
<gene>
    <name evidence="2" type="ORF">FBUS_10374</name>
</gene>